<protein>
    <submittedName>
        <fullName evidence="2">DUF554 family protein</fullName>
    </submittedName>
</protein>
<feature type="transmembrane region" description="Helical" evidence="1">
    <location>
        <begin position="6"/>
        <end position="22"/>
    </location>
</feature>
<feature type="transmembrane region" description="Helical" evidence="1">
    <location>
        <begin position="168"/>
        <end position="185"/>
    </location>
</feature>
<keyword evidence="1" id="KW-0812">Transmembrane</keyword>
<dbReference type="EMBL" id="CP046400">
    <property type="protein sequence ID" value="QGY42051.1"/>
    <property type="molecule type" value="Genomic_DNA"/>
</dbReference>
<dbReference type="KEGG" id="psel:GM415_12465"/>
<feature type="transmembrane region" description="Helical" evidence="1">
    <location>
        <begin position="57"/>
        <end position="75"/>
    </location>
</feature>
<dbReference type="InterPro" id="IPR007563">
    <property type="entry name" value="DUF554"/>
</dbReference>
<feature type="transmembrane region" description="Helical" evidence="1">
    <location>
        <begin position="139"/>
        <end position="161"/>
    </location>
</feature>
<keyword evidence="1" id="KW-0472">Membrane</keyword>
<dbReference type="PANTHER" id="PTHR36111:SF2">
    <property type="entry name" value="INNER MEMBRANE PROTEIN"/>
    <property type="match status" value="1"/>
</dbReference>
<evidence type="ECO:0000313" key="3">
    <source>
        <dbReference type="Proteomes" id="UP000428328"/>
    </source>
</evidence>
<feature type="transmembrane region" description="Helical" evidence="1">
    <location>
        <begin position="109"/>
        <end position="127"/>
    </location>
</feature>
<name>A0A6I6JIG7_9BACT</name>
<dbReference type="Pfam" id="PF04474">
    <property type="entry name" value="DUF554"/>
    <property type="match status" value="1"/>
</dbReference>
<dbReference type="PANTHER" id="PTHR36111">
    <property type="entry name" value="INNER MEMBRANE PROTEIN-RELATED"/>
    <property type="match status" value="1"/>
</dbReference>
<keyword evidence="3" id="KW-1185">Reference proteome</keyword>
<evidence type="ECO:0000256" key="1">
    <source>
        <dbReference type="SAM" id="Phobius"/>
    </source>
</evidence>
<dbReference type="AlphaFoldDB" id="A0A6I6JIG7"/>
<reference evidence="2 3" key="1">
    <citation type="submission" date="2019-11" db="EMBL/GenBank/DDBJ databases">
        <authorList>
            <person name="Zheng R.K."/>
            <person name="Sun C.M."/>
        </authorList>
    </citation>
    <scope>NUCLEOTIDE SEQUENCE [LARGE SCALE GENOMIC DNA]</scope>
    <source>
        <strain evidence="2 3">SRB007</strain>
    </source>
</reference>
<dbReference type="Proteomes" id="UP000428328">
    <property type="component" value="Chromosome"/>
</dbReference>
<evidence type="ECO:0000313" key="2">
    <source>
        <dbReference type="EMBL" id="QGY42051.1"/>
    </source>
</evidence>
<proteinExistence type="predicted"/>
<accession>A0A6I6JIG7</accession>
<keyword evidence="1" id="KW-1133">Transmembrane helix</keyword>
<organism evidence="2 3">
    <name type="scientific">Pseudodesulfovibrio cashew</name>
    <dbReference type="NCBI Taxonomy" id="2678688"/>
    <lineage>
        <taxon>Bacteria</taxon>
        <taxon>Pseudomonadati</taxon>
        <taxon>Thermodesulfobacteriota</taxon>
        <taxon>Desulfovibrionia</taxon>
        <taxon>Desulfovibrionales</taxon>
        <taxon>Desulfovibrionaceae</taxon>
    </lineage>
</organism>
<sequence>MMIGPIVNATALLAGSVVGALLGPKLNNNLRTSLPLVFGCTSMGIGMVMIIKVKFLAPVVLAIVVGTVLGELIRFEAGIQKLAGKARTLIEKLTTPAEGISQEEFLDKFVALLVLFSMSGMGIYGSMTEGMTGDPTLLIVKAILDFFTAPIFASTMGFTVGILVIPQIIVQGLLYLSASLIIPLISPDMLADFSCCGGIILLATGFRICGIKQFPIANMLPALLLVMPLSQAWAHFLG</sequence>
<feature type="transmembrane region" description="Helical" evidence="1">
    <location>
        <begin position="191"/>
        <end position="209"/>
    </location>
</feature>
<gene>
    <name evidence="2" type="ORF">GM415_12465</name>
</gene>
<feature type="transmembrane region" description="Helical" evidence="1">
    <location>
        <begin position="34"/>
        <end position="51"/>
    </location>
</feature>